<accession>M1DZK9</accession>
<protein>
    <recommendedName>
        <fullName evidence="2">Putative plant transposon protein domain-containing protein</fullName>
    </recommendedName>
</protein>
<organism evidence="3 4">
    <name type="scientific">Solanum tuberosum</name>
    <name type="common">Potato</name>
    <dbReference type="NCBI Taxonomy" id="4113"/>
    <lineage>
        <taxon>Eukaryota</taxon>
        <taxon>Viridiplantae</taxon>
        <taxon>Streptophyta</taxon>
        <taxon>Embryophyta</taxon>
        <taxon>Tracheophyta</taxon>
        <taxon>Spermatophyta</taxon>
        <taxon>Magnoliopsida</taxon>
        <taxon>eudicotyledons</taxon>
        <taxon>Gunneridae</taxon>
        <taxon>Pentapetalae</taxon>
        <taxon>asterids</taxon>
        <taxon>lamiids</taxon>
        <taxon>Solanales</taxon>
        <taxon>Solanaceae</taxon>
        <taxon>Solanoideae</taxon>
        <taxon>Solaneae</taxon>
        <taxon>Solanum</taxon>
    </lineage>
</organism>
<name>M1DZK9_SOLTU</name>
<dbReference type="AlphaFoldDB" id="M1DZK9"/>
<dbReference type="PaxDb" id="4113-PGSC0003DMT400096952"/>
<feature type="region of interest" description="Disordered" evidence="1">
    <location>
        <begin position="110"/>
        <end position="138"/>
    </location>
</feature>
<proteinExistence type="predicted"/>
<sequence>MRKGFYLLKLDENAPVFYARLMEFGWAPLTKAPPAHEVRSEWVREFYAILPTVRWDDPHPTISIQGVNIPLNATVINEVLEVLEVPNMAYEAKLREMDLGWLRDTLIEPAHRDQEDPPVGQPHRRDIPSSPSSGVRYAGHRVKCGGVDYFRMEDVLSGQQEAFFLPGW</sequence>
<feature type="domain" description="Putative plant transposon protein" evidence="2">
    <location>
        <begin position="23"/>
        <end position="111"/>
    </location>
</feature>
<dbReference type="InParanoid" id="M1DZK9"/>
<dbReference type="HOGENOM" id="CLU_1589320_0_0_1"/>
<evidence type="ECO:0000313" key="3">
    <source>
        <dbReference type="EnsemblPlants" id="PGSC0003DMT400096952"/>
    </source>
</evidence>
<evidence type="ECO:0000256" key="1">
    <source>
        <dbReference type="SAM" id="MobiDB-lite"/>
    </source>
</evidence>
<dbReference type="EnsemblPlants" id="PGSC0003DMT400096952">
    <property type="protein sequence ID" value="PGSC0003DMT400096952"/>
    <property type="gene ID" value="PGSC0003DMG400046523"/>
</dbReference>
<reference evidence="3" key="2">
    <citation type="submission" date="2015-06" db="UniProtKB">
        <authorList>
            <consortium name="EnsemblPlants"/>
        </authorList>
    </citation>
    <scope>IDENTIFICATION</scope>
    <source>
        <strain evidence="3">DM1-3 516 R44</strain>
    </source>
</reference>
<dbReference type="Gramene" id="PGSC0003DMT400096952">
    <property type="protein sequence ID" value="PGSC0003DMT400096952"/>
    <property type="gene ID" value="PGSC0003DMG400046523"/>
</dbReference>
<keyword evidence="4" id="KW-1185">Reference proteome</keyword>
<reference evidence="4" key="1">
    <citation type="journal article" date="2011" name="Nature">
        <title>Genome sequence and analysis of the tuber crop potato.</title>
        <authorList>
            <consortium name="The Potato Genome Sequencing Consortium"/>
        </authorList>
    </citation>
    <scope>NUCLEOTIDE SEQUENCE [LARGE SCALE GENOMIC DNA]</scope>
    <source>
        <strain evidence="4">cv. DM1-3 516 R44</strain>
    </source>
</reference>
<evidence type="ECO:0000259" key="2">
    <source>
        <dbReference type="Pfam" id="PF20167"/>
    </source>
</evidence>
<dbReference type="Pfam" id="PF20167">
    <property type="entry name" value="Transposase_32"/>
    <property type="match status" value="1"/>
</dbReference>
<evidence type="ECO:0000313" key="4">
    <source>
        <dbReference type="Proteomes" id="UP000011115"/>
    </source>
</evidence>
<dbReference type="Proteomes" id="UP000011115">
    <property type="component" value="Unassembled WGS sequence"/>
</dbReference>
<dbReference type="InterPro" id="IPR046796">
    <property type="entry name" value="Transposase_32_dom"/>
</dbReference>